<dbReference type="AlphaFoldDB" id="A0A248TN77"/>
<dbReference type="PANTHER" id="PTHR42781:SF4">
    <property type="entry name" value="SPERMIDINE_PUTRESCINE IMPORT ATP-BINDING PROTEIN POTA"/>
    <property type="match status" value="1"/>
</dbReference>
<evidence type="ECO:0000256" key="1">
    <source>
        <dbReference type="ARBA" id="ARBA00022448"/>
    </source>
</evidence>
<dbReference type="Pfam" id="PF00005">
    <property type="entry name" value="ABC_tran"/>
    <property type="match status" value="1"/>
</dbReference>
<evidence type="ECO:0000256" key="3">
    <source>
        <dbReference type="ARBA" id="ARBA00022840"/>
    </source>
</evidence>
<dbReference type="GO" id="GO:0005524">
    <property type="term" value="F:ATP binding"/>
    <property type="evidence" value="ECO:0007669"/>
    <property type="project" value="UniProtKB-KW"/>
</dbReference>
<keyword evidence="3" id="KW-0067">ATP-binding</keyword>
<dbReference type="InterPro" id="IPR027417">
    <property type="entry name" value="P-loop_NTPase"/>
</dbReference>
<dbReference type="GO" id="GO:0015418">
    <property type="term" value="F:ABC-type quaternary ammonium compound transporting activity"/>
    <property type="evidence" value="ECO:0007669"/>
    <property type="project" value="UniProtKB-EC"/>
</dbReference>
<dbReference type="Proteomes" id="UP000215137">
    <property type="component" value="Chromosome"/>
</dbReference>
<reference evidence="9 10" key="1">
    <citation type="submission" date="2017-08" db="EMBL/GenBank/DDBJ databases">
        <title>Complete Genome Sequence of Bacillus kochii Oregon-R-modENCODE STRAIN BDGP4, isolated from Drosophila melanogaster gut.</title>
        <authorList>
            <person name="Wan K.H."/>
            <person name="Yu C."/>
            <person name="Park S."/>
            <person name="Hammonds A.S."/>
            <person name="Booth B.W."/>
            <person name="Celniker S.E."/>
        </authorList>
    </citation>
    <scope>NUCLEOTIDE SEQUENCE [LARGE SCALE GENOMIC DNA]</scope>
    <source>
        <strain evidence="9 10">BDGP4</strain>
    </source>
</reference>
<dbReference type="SUPFAM" id="SSF52540">
    <property type="entry name" value="P-loop containing nucleoside triphosphate hydrolases"/>
    <property type="match status" value="1"/>
</dbReference>
<evidence type="ECO:0000256" key="7">
    <source>
        <dbReference type="ARBA" id="ARBA00070305"/>
    </source>
</evidence>
<comment type="subunit">
    <text evidence="5">The complex is composed of two ATP-binding proteins (OpuCA), two transmembrane proteins (OpuCB and OpuCD) and a solute-binding protein (OpuCC).</text>
</comment>
<keyword evidence="1" id="KW-0813">Transport</keyword>
<dbReference type="GO" id="GO:0016887">
    <property type="term" value="F:ATP hydrolysis activity"/>
    <property type="evidence" value="ECO:0007669"/>
    <property type="project" value="InterPro"/>
</dbReference>
<dbReference type="InterPro" id="IPR003593">
    <property type="entry name" value="AAA+_ATPase"/>
</dbReference>
<dbReference type="PROSITE" id="PS50893">
    <property type="entry name" value="ABC_TRANSPORTER_2"/>
    <property type="match status" value="1"/>
</dbReference>
<dbReference type="KEGG" id="bko:CKF48_21255"/>
<dbReference type="EMBL" id="CP022983">
    <property type="protein sequence ID" value="ASV69612.1"/>
    <property type="molecule type" value="Genomic_DNA"/>
</dbReference>
<evidence type="ECO:0000256" key="6">
    <source>
        <dbReference type="ARBA" id="ARBA00066388"/>
    </source>
</evidence>
<evidence type="ECO:0000313" key="10">
    <source>
        <dbReference type="Proteomes" id="UP000215137"/>
    </source>
</evidence>
<dbReference type="SMART" id="SM00382">
    <property type="entry name" value="AAA"/>
    <property type="match status" value="1"/>
</dbReference>
<dbReference type="FunFam" id="3.40.50.300:FF:000425">
    <property type="entry name" value="Probable ABC transporter, ATP-binding subunit"/>
    <property type="match status" value="1"/>
</dbReference>
<organism evidence="9 10">
    <name type="scientific">Cytobacillus kochii</name>
    <dbReference type="NCBI Taxonomy" id="859143"/>
    <lineage>
        <taxon>Bacteria</taxon>
        <taxon>Bacillati</taxon>
        <taxon>Bacillota</taxon>
        <taxon>Bacilli</taxon>
        <taxon>Bacillales</taxon>
        <taxon>Bacillaceae</taxon>
        <taxon>Cytobacillus</taxon>
    </lineage>
</organism>
<evidence type="ECO:0000256" key="5">
    <source>
        <dbReference type="ARBA" id="ARBA00063934"/>
    </source>
</evidence>
<dbReference type="InterPro" id="IPR003439">
    <property type="entry name" value="ABC_transporter-like_ATP-bd"/>
</dbReference>
<proteinExistence type="predicted"/>
<evidence type="ECO:0000313" key="9">
    <source>
        <dbReference type="EMBL" id="ASV69612.1"/>
    </source>
</evidence>
<evidence type="ECO:0000259" key="8">
    <source>
        <dbReference type="PROSITE" id="PS50893"/>
    </source>
</evidence>
<comment type="catalytic activity">
    <reaction evidence="4">
        <text>a quaternary ammonium(out) + ATP + H2O = a quaternary ammonium(in) + ADP + phosphate + H(+)</text>
        <dbReference type="Rhea" id="RHEA:11036"/>
        <dbReference type="ChEBI" id="CHEBI:15377"/>
        <dbReference type="ChEBI" id="CHEBI:15378"/>
        <dbReference type="ChEBI" id="CHEBI:30616"/>
        <dbReference type="ChEBI" id="CHEBI:35267"/>
        <dbReference type="ChEBI" id="CHEBI:43474"/>
        <dbReference type="ChEBI" id="CHEBI:456216"/>
        <dbReference type="EC" id="7.6.2.9"/>
    </reaction>
</comment>
<dbReference type="InterPro" id="IPR050093">
    <property type="entry name" value="ABC_SmlMolc_Importer"/>
</dbReference>
<name>A0A248TN77_9BACI</name>
<dbReference type="OrthoDB" id="9802264at2"/>
<dbReference type="Gene3D" id="3.40.50.300">
    <property type="entry name" value="P-loop containing nucleotide triphosphate hydrolases"/>
    <property type="match status" value="1"/>
</dbReference>
<keyword evidence="2" id="KW-0547">Nucleotide-binding</keyword>
<keyword evidence="10" id="KW-1185">Reference proteome</keyword>
<dbReference type="PANTHER" id="PTHR42781">
    <property type="entry name" value="SPERMIDINE/PUTRESCINE IMPORT ATP-BINDING PROTEIN POTA"/>
    <property type="match status" value="1"/>
</dbReference>
<dbReference type="RefSeq" id="WP_095373176.1">
    <property type="nucleotide sequence ID" value="NZ_CP022983.1"/>
</dbReference>
<evidence type="ECO:0000256" key="2">
    <source>
        <dbReference type="ARBA" id="ARBA00022741"/>
    </source>
</evidence>
<accession>A0A248TN77</accession>
<protein>
    <recommendedName>
        <fullName evidence="7">Carnitine transport ATP-binding protein OpuCA</fullName>
        <ecNumber evidence="6">7.6.2.9</ecNumber>
    </recommendedName>
</protein>
<dbReference type="EC" id="7.6.2.9" evidence="6"/>
<sequence length="250" mass="28592">MLKLENVSKKYHNKSVLENIDLEIQPGEIVSLLGQSGSGKTTLLNIILGLTKMDSGKIYYENEDLTNVKMKDRGFNIVFQDYALFPHLNAYENIVYGLKNKKSMDSKNELHEYIDFLELGPHLDKKISQLSGGQKQRVALTRTLVMKPRILLLDEPLSALDGVIKESIKERIKSIAKQFQLTTIIVTHDPEEALTLSDKILIINQGHVSQFGTPHEIIHEPNNEFVKDFILKQLHIKRQNIFHLFGEQYA</sequence>
<gene>
    <name evidence="9" type="ORF">CKF48_21255</name>
</gene>
<feature type="domain" description="ABC transporter" evidence="8">
    <location>
        <begin position="2"/>
        <end position="230"/>
    </location>
</feature>
<evidence type="ECO:0000256" key="4">
    <source>
        <dbReference type="ARBA" id="ARBA00052482"/>
    </source>
</evidence>